<organism evidence="2 3">
    <name type="scientific">Cladophialophora chaetospira</name>
    <dbReference type="NCBI Taxonomy" id="386627"/>
    <lineage>
        <taxon>Eukaryota</taxon>
        <taxon>Fungi</taxon>
        <taxon>Dikarya</taxon>
        <taxon>Ascomycota</taxon>
        <taxon>Pezizomycotina</taxon>
        <taxon>Eurotiomycetes</taxon>
        <taxon>Chaetothyriomycetidae</taxon>
        <taxon>Chaetothyriales</taxon>
        <taxon>Herpotrichiellaceae</taxon>
        <taxon>Cladophialophora</taxon>
    </lineage>
</organism>
<evidence type="ECO:0000313" key="3">
    <source>
        <dbReference type="Proteomes" id="UP001172673"/>
    </source>
</evidence>
<feature type="region of interest" description="Disordered" evidence="1">
    <location>
        <begin position="152"/>
        <end position="179"/>
    </location>
</feature>
<dbReference type="AlphaFoldDB" id="A0AA38XFM9"/>
<dbReference type="EMBL" id="JAPDRK010000005">
    <property type="protein sequence ID" value="KAJ9612595.1"/>
    <property type="molecule type" value="Genomic_DNA"/>
</dbReference>
<gene>
    <name evidence="2" type="ORF">H2200_004192</name>
</gene>
<feature type="compositionally biased region" description="Low complexity" evidence="1">
    <location>
        <begin position="166"/>
        <end position="179"/>
    </location>
</feature>
<feature type="region of interest" description="Disordered" evidence="1">
    <location>
        <begin position="1"/>
        <end position="28"/>
    </location>
</feature>
<dbReference type="Proteomes" id="UP001172673">
    <property type="component" value="Unassembled WGS sequence"/>
</dbReference>
<feature type="compositionally biased region" description="Basic and acidic residues" evidence="1">
    <location>
        <begin position="17"/>
        <end position="28"/>
    </location>
</feature>
<reference evidence="2" key="1">
    <citation type="submission" date="2022-10" db="EMBL/GenBank/DDBJ databases">
        <title>Culturing micro-colonial fungi from biological soil crusts in the Mojave desert and describing Neophaeococcomyces mojavensis, and introducing the new genera and species Taxawa tesnikishii.</title>
        <authorList>
            <person name="Kurbessoian T."/>
            <person name="Stajich J.E."/>
        </authorList>
    </citation>
    <scope>NUCLEOTIDE SEQUENCE</scope>
    <source>
        <strain evidence="2">TK_41</strain>
    </source>
</reference>
<comment type="caution">
    <text evidence="2">The sequence shown here is derived from an EMBL/GenBank/DDBJ whole genome shotgun (WGS) entry which is preliminary data.</text>
</comment>
<keyword evidence="3" id="KW-1185">Reference proteome</keyword>
<evidence type="ECO:0000313" key="2">
    <source>
        <dbReference type="EMBL" id="KAJ9612595.1"/>
    </source>
</evidence>
<feature type="region of interest" description="Disordered" evidence="1">
    <location>
        <begin position="235"/>
        <end position="254"/>
    </location>
</feature>
<proteinExistence type="predicted"/>
<name>A0AA38XFM9_9EURO</name>
<accession>A0AA38XFM9</accession>
<protein>
    <submittedName>
        <fullName evidence="2">Uncharacterized protein</fullName>
    </submittedName>
</protein>
<sequence>MPRKSIRLSIGKSPPDLQREPWDPDKHNLEREECKVIHRAETASATLPTRKLSGATLLSSIGRKLSVHPPGKPFYAQNENADMPMDYEVTRKISPKDKEKGTFDLPEGLLPLKCACGNGTSQEAVRVVHNYLRQKPKRRDWQVIGVLPKTGKNEQNYQQLHGPRESAASSTSITVSSAASSSSDTIAPYCRKHPWPVEYPQPRHFVLIERKYRCSCEKSYRPRHKLNVDFKPGCTPATPEEREKAHRKWKKQQAFSAGAAGAAAGAAGAAGGCGGG</sequence>
<evidence type="ECO:0000256" key="1">
    <source>
        <dbReference type="SAM" id="MobiDB-lite"/>
    </source>
</evidence>